<feature type="region of interest" description="Disordered" evidence="3">
    <location>
        <begin position="1"/>
        <end position="132"/>
    </location>
</feature>
<organism evidence="4 5">
    <name type="scientific">Aldrovandia affinis</name>
    <dbReference type="NCBI Taxonomy" id="143900"/>
    <lineage>
        <taxon>Eukaryota</taxon>
        <taxon>Metazoa</taxon>
        <taxon>Chordata</taxon>
        <taxon>Craniata</taxon>
        <taxon>Vertebrata</taxon>
        <taxon>Euteleostomi</taxon>
        <taxon>Actinopterygii</taxon>
        <taxon>Neopterygii</taxon>
        <taxon>Teleostei</taxon>
        <taxon>Notacanthiformes</taxon>
        <taxon>Halosauridae</taxon>
        <taxon>Aldrovandia</taxon>
    </lineage>
</organism>
<feature type="compositionally biased region" description="Basic and acidic residues" evidence="3">
    <location>
        <begin position="559"/>
        <end position="597"/>
    </location>
</feature>
<evidence type="ECO:0000256" key="3">
    <source>
        <dbReference type="SAM" id="MobiDB-lite"/>
    </source>
</evidence>
<feature type="compositionally biased region" description="Basic and acidic residues" evidence="3">
    <location>
        <begin position="37"/>
        <end position="48"/>
    </location>
</feature>
<feature type="compositionally biased region" description="Basic and acidic residues" evidence="3">
    <location>
        <begin position="540"/>
        <end position="551"/>
    </location>
</feature>
<feature type="region of interest" description="Disordered" evidence="3">
    <location>
        <begin position="456"/>
        <end position="481"/>
    </location>
</feature>
<feature type="region of interest" description="Disordered" evidence="3">
    <location>
        <begin position="187"/>
        <end position="413"/>
    </location>
</feature>
<evidence type="ECO:0000256" key="1">
    <source>
        <dbReference type="ARBA" id="ARBA00023054"/>
    </source>
</evidence>
<accession>A0AAD7REF3</accession>
<feature type="compositionally biased region" description="Basic and acidic residues" evidence="3">
    <location>
        <begin position="604"/>
        <end position="669"/>
    </location>
</feature>
<feature type="region of interest" description="Disordered" evidence="3">
    <location>
        <begin position="147"/>
        <end position="166"/>
    </location>
</feature>
<dbReference type="Proteomes" id="UP001221898">
    <property type="component" value="Unassembled WGS sequence"/>
</dbReference>
<dbReference type="EMBL" id="JAINUG010000316">
    <property type="protein sequence ID" value="KAJ8378580.1"/>
    <property type="molecule type" value="Genomic_DNA"/>
</dbReference>
<proteinExistence type="predicted"/>
<evidence type="ECO:0000313" key="5">
    <source>
        <dbReference type="Proteomes" id="UP001221898"/>
    </source>
</evidence>
<protein>
    <recommendedName>
        <fullName evidence="6">Pre-B-cell leukemia transcription factor-interacting protein 1-like</fullName>
    </recommendedName>
</protein>
<feature type="compositionally biased region" description="Low complexity" evidence="3">
    <location>
        <begin position="64"/>
        <end position="78"/>
    </location>
</feature>
<evidence type="ECO:0008006" key="6">
    <source>
        <dbReference type="Google" id="ProtNLM"/>
    </source>
</evidence>
<evidence type="ECO:0000313" key="4">
    <source>
        <dbReference type="EMBL" id="KAJ8378580.1"/>
    </source>
</evidence>
<dbReference type="AlphaFoldDB" id="A0AAD7REF3"/>
<reference evidence="4" key="1">
    <citation type="journal article" date="2023" name="Science">
        <title>Genome structures resolve the early diversification of teleost fishes.</title>
        <authorList>
            <person name="Parey E."/>
            <person name="Louis A."/>
            <person name="Montfort J."/>
            <person name="Bouchez O."/>
            <person name="Roques C."/>
            <person name="Iampietro C."/>
            <person name="Lluch J."/>
            <person name="Castinel A."/>
            <person name="Donnadieu C."/>
            <person name="Desvignes T."/>
            <person name="Floi Bucao C."/>
            <person name="Jouanno E."/>
            <person name="Wen M."/>
            <person name="Mejri S."/>
            <person name="Dirks R."/>
            <person name="Jansen H."/>
            <person name="Henkel C."/>
            <person name="Chen W.J."/>
            <person name="Zahm M."/>
            <person name="Cabau C."/>
            <person name="Klopp C."/>
            <person name="Thompson A.W."/>
            <person name="Robinson-Rechavi M."/>
            <person name="Braasch I."/>
            <person name="Lecointre G."/>
            <person name="Bobe J."/>
            <person name="Postlethwait J.H."/>
            <person name="Berthelot C."/>
            <person name="Roest Crollius H."/>
            <person name="Guiguen Y."/>
        </authorList>
    </citation>
    <scope>NUCLEOTIDE SEQUENCE</scope>
    <source>
        <strain evidence="4">NC1722</strain>
    </source>
</reference>
<feature type="compositionally biased region" description="Polar residues" evidence="3">
    <location>
        <begin position="297"/>
        <end position="310"/>
    </location>
</feature>
<gene>
    <name evidence="4" type="ORF">AAFF_G00237920</name>
</gene>
<dbReference type="InterPro" id="IPR051990">
    <property type="entry name" value="CCPG1/PBIP1"/>
</dbReference>
<feature type="coiled-coil region" evidence="2">
    <location>
        <begin position="483"/>
        <end position="517"/>
    </location>
</feature>
<name>A0AAD7REF3_9TELE</name>
<feature type="compositionally biased region" description="Basic and acidic residues" evidence="3">
    <location>
        <begin position="353"/>
        <end position="380"/>
    </location>
</feature>
<keyword evidence="1 2" id="KW-0175">Coiled coil</keyword>
<evidence type="ECO:0000256" key="2">
    <source>
        <dbReference type="SAM" id="Coils"/>
    </source>
</evidence>
<dbReference type="PANTHER" id="PTHR28638">
    <property type="entry name" value="CELL CYCLE PROGRESSION PROTEIN 1"/>
    <property type="match status" value="1"/>
</dbReference>
<feature type="compositionally biased region" description="Polar residues" evidence="3">
    <location>
        <begin position="1"/>
        <end position="14"/>
    </location>
</feature>
<comment type="caution">
    <text evidence="4">The sequence shown here is derived from an EMBL/GenBank/DDBJ whole genome shotgun (WGS) entry which is preliminary data.</text>
</comment>
<feature type="compositionally biased region" description="Polar residues" evidence="3">
    <location>
        <begin position="187"/>
        <end position="202"/>
    </location>
</feature>
<feature type="region of interest" description="Disordered" evidence="3">
    <location>
        <begin position="521"/>
        <end position="672"/>
    </location>
</feature>
<sequence>MSDNSDSTNSNGLISSWPGHIPEEAPVQNVGPEDDGKESLAEISRLSEDVTGSVTVPEAGTARGIEAPAEGAVPEEGPQVSPAPPEAPVENVGPWDDGKESLDEAPSFSEEVTGAVAEAQTGDSEAPAEVALSEEGLQVCQETALEVAQGSAPSSPTVLSPSPTSHVPLISDLESYTPFSLDTDAYTVTSPDSGTESLNPVSSAPDIYTHISSSPEDTDAVSPSLDGYTHIGPVPERLPAVGPASDSYTDISPEPFTALISAPDADTHISPAPENITAVGPASDAYMDISPEPESFATDSPASDADTYTSPAPEHPTPVSLYPDSITSASTPASQEGEEPQQEEEVSEPAKMVADDKPQEDFRDDCAPGEGDKAMEEDGLRRRHAPPPAPPDPPRRSRVEEEDEDEEEFHLIQRKEEGGGLSLNKCIVGALVLLCLGSIIFTGFFIDVDDEEDSDVAQARDPKLPGNQEWLNPDSKPPNPQEMTQLLGKLAEESQQMTRLQAQLQSQKEELGLVLQKVDVMGKDPPAGQTENHSSAADGRLLDEKRKEKVLEQSGPGQERAREEMEGAKADTESMEGAREEKEKERTEVVEKPEGRLGGKKRHWEGGEKEARREGHQEKEWKKGREEVKEWKQKEERKERKTESDWKHGKDGGKDKRREWREKRQKLENSRPPVDCRGIAECARKEGLVPVKQAEFQSLMGAYLSRLEGAVSGSKGAITALVGEFFVDGLFAHHKLRFREFAEDVADMLEDAVEGDHRAEDAMEEFEREALRKFAVAGGGEREGRKWGKDGRVWG</sequence>
<feature type="compositionally biased region" description="Low complexity" evidence="3">
    <location>
        <begin position="153"/>
        <end position="166"/>
    </location>
</feature>
<feature type="compositionally biased region" description="Acidic residues" evidence="3">
    <location>
        <begin position="336"/>
        <end position="347"/>
    </location>
</feature>
<dbReference type="GO" id="GO:0016020">
    <property type="term" value="C:membrane"/>
    <property type="evidence" value="ECO:0007669"/>
    <property type="project" value="TreeGrafter"/>
</dbReference>
<keyword evidence="5" id="KW-1185">Reference proteome</keyword>
<dbReference type="PANTHER" id="PTHR28638:SF1">
    <property type="entry name" value="PRE-B-CELL LEUKEMIA TRANSCRIPTION FACTOR-INTERACTING PROTEIN 1"/>
    <property type="match status" value="1"/>
</dbReference>